<evidence type="ECO:0000256" key="1">
    <source>
        <dbReference type="SAM" id="MobiDB-lite"/>
    </source>
</evidence>
<dbReference type="AlphaFoldDB" id="A0AAN7Q7P9"/>
<organism evidence="2 3">
    <name type="scientific">Mycteria americana</name>
    <name type="common">Wood stork</name>
    <dbReference type="NCBI Taxonomy" id="33587"/>
    <lineage>
        <taxon>Eukaryota</taxon>
        <taxon>Metazoa</taxon>
        <taxon>Chordata</taxon>
        <taxon>Craniata</taxon>
        <taxon>Vertebrata</taxon>
        <taxon>Euteleostomi</taxon>
        <taxon>Archelosauria</taxon>
        <taxon>Archosauria</taxon>
        <taxon>Dinosauria</taxon>
        <taxon>Saurischia</taxon>
        <taxon>Theropoda</taxon>
        <taxon>Coelurosauria</taxon>
        <taxon>Aves</taxon>
        <taxon>Neognathae</taxon>
        <taxon>Neoaves</taxon>
        <taxon>Aequornithes</taxon>
        <taxon>Ciconiiformes</taxon>
        <taxon>Ciconiidae</taxon>
        <taxon>Mycteria</taxon>
    </lineage>
</organism>
<feature type="compositionally biased region" description="Basic and acidic residues" evidence="1">
    <location>
        <begin position="23"/>
        <end position="34"/>
    </location>
</feature>
<feature type="compositionally biased region" description="Acidic residues" evidence="1">
    <location>
        <begin position="92"/>
        <end position="108"/>
    </location>
</feature>
<proteinExistence type="predicted"/>
<feature type="compositionally biased region" description="Basic and acidic residues" evidence="1">
    <location>
        <begin position="64"/>
        <end position="77"/>
    </location>
</feature>
<gene>
    <name evidence="2" type="ORF">QYF61_022536</name>
</gene>
<keyword evidence="3" id="KW-1185">Reference proteome</keyword>
<evidence type="ECO:0000313" key="2">
    <source>
        <dbReference type="EMBL" id="KAK4832401.1"/>
    </source>
</evidence>
<dbReference type="EMBL" id="JAUNZN010000001">
    <property type="protein sequence ID" value="KAK4832401.1"/>
    <property type="molecule type" value="Genomic_DNA"/>
</dbReference>
<reference evidence="2 3" key="1">
    <citation type="journal article" date="2023" name="J. Hered.">
        <title>Chromosome-level genome of the wood stork (Mycteria americana) provides insight into avian chromosome evolution.</title>
        <authorList>
            <person name="Flamio R. Jr."/>
            <person name="Ramstad K.M."/>
        </authorList>
    </citation>
    <scope>NUCLEOTIDE SEQUENCE [LARGE SCALE GENOMIC DNA]</scope>
    <source>
        <strain evidence="2">JAX WOST 10</strain>
    </source>
</reference>
<feature type="compositionally biased region" description="Basic residues" evidence="1">
    <location>
        <begin position="52"/>
        <end position="63"/>
    </location>
</feature>
<feature type="region of interest" description="Disordered" evidence="1">
    <location>
        <begin position="1"/>
        <end position="108"/>
    </location>
</feature>
<evidence type="ECO:0000313" key="3">
    <source>
        <dbReference type="Proteomes" id="UP001333110"/>
    </source>
</evidence>
<sequence>MEEIDKMSDNSQDQMSFTKKLKDKIAQLGEERKNIPTNTMAKPDTISVSPITKKKQWKWKSAHLVRDEEASPKKEQEKESEEADCSAAEQSQEQEEEETEMINETETT</sequence>
<dbReference type="Proteomes" id="UP001333110">
    <property type="component" value="Unassembled WGS sequence"/>
</dbReference>
<accession>A0AAN7Q7P9</accession>
<feature type="compositionally biased region" description="Polar residues" evidence="1">
    <location>
        <begin position="35"/>
        <end position="50"/>
    </location>
</feature>
<protein>
    <submittedName>
        <fullName evidence="2">Uncharacterized protein</fullName>
    </submittedName>
</protein>
<comment type="caution">
    <text evidence="2">The sequence shown here is derived from an EMBL/GenBank/DDBJ whole genome shotgun (WGS) entry which is preliminary data.</text>
</comment>
<name>A0AAN7Q7P9_MYCAM</name>